<dbReference type="InterPro" id="IPR027996">
    <property type="entry name" value="TEDC1_dom"/>
</dbReference>
<dbReference type="InterPro" id="IPR043535">
    <property type="entry name" value="TEDC1"/>
</dbReference>
<dbReference type="AlphaFoldDB" id="A0A3L8DJ79"/>
<sequence length="369" mass="41784">MSDERDVLLALCKYVNSLTNVGLTVEHLRLAECNAPDEITTEKLWSTLHILSYHAAREKRSDIDFRNYDTLTAVKLHLAFLQYPVTQFYGLSRDSSGSRDLLIALAWLLGTQDVLTTIFRTRLTNSALGAECSHVALPECNTSFIAPNKRPVEFSTSTQLDNILHLNAKVNLSLRQISELIREKGSLISKAHAASINVSGLPHLCVSELALTKRIVTETIDRNGSEDDRLREFRDAGELLDVRTRWMAKRDAFFNWMITVIHEESAESNPRAVDARELATFSSLLHYIVRDRLRGLTVSESADNEYQNSTLDCPSRTYRSQCDSTEEENWMDELKKHESSGQENLQGSIKLLADELKEMLKQIPSSIRV</sequence>
<dbReference type="PANTHER" id="PTHR35076">
    <property type="entry name" value="TUBULIN EPSILON AND DELTA COMPLEX PROTEIN 1"/>
    <property type="match status" value="1"/>
</dbReference>
<comment type="caution">
    <text evidence="2">The sequence shown here is derived from an EMBL/GenBank/DDBJ whole genome shotgun (WGS) entry which is preliminary data.</text>
</comment>
<dbReference type="Proteomes" id="UP000279307">
    <property type="component" value="Chromosome 7"/>
</dbReference>
<reference evidence="2" key="2">
    <citation type="submission" date="2018-07" db="EMBL/GenBank/DDBJ databases">
        <authorList>
            <person name="Mckenzie S.K."/>
            <person name="Kronauer D.J.C."/>
        </authorList>
    </citation>
    <scope>NUCLEOTIDE SEQUENCE</scope>
    <source>
        <strain evidence="2">Clonal line C1</strain>
    </source>
</reference>
<protein>
    <recommendedName>
        <fullName evidence="1">Tubulin epsilon and delta complex protein 1 domain-containing protein</fullName>
    </recommendedName>
</protein>
<accession>A0A3L8DJ79</accession>
<dbReference type="PANTHER" id="PTHR35076:SF1">
    <property type="entry name" value="TUBULIN EPSILON AND DELTA COMPLEX PROTEIN 1"/>
    <property type="match status" value="1"/>
</dbReference>
<evidence type="ECO:0000313" key="2">
    <source>
        <dbReference type="EMBL" id="RLU20396.1"/>
    </source>
</evidence>
<dbReference type="EMBL" id="QOIP01000007">
    <property type="protein sequence ID" value="RLU20396.1"/>
    <property type="molecule type" value="Genomic_DNA"/>
</dbReference>
<organism evidence="2">
    <name type="scientific">Ooceraea biroi</name>
    <name type="common">Clonal raider ant</name>
    <name type="synonym">Cerapachys biroi</name>
    <dbReference type="NCBI Taxonomy" id="2015173"/>
    <lineage>
        <taxon>Eukaryota</taxon>
        <taxon>Metazoa</taxon>
        <taxon>Ecdysozoa</taxon>
        <taxon>Arthropoda</taxon>
        <taxon>Hexapoda</taxon>
        <taxon>Insecta</taxon>
        <taxon>Pterygota</taxon>
        <taxon>Neoptera</taxon>
        <taxon>Endopterygota</taxon>
        <taxon>Hymenoptera</taxon>
        <taxon>Apocrita</taxon>
        <taxon>Aculeata</taxon>
        <taxon>Formicoidea</taxon>
        <taxon>Formicidae</taxon>
        <taxon>Dorylinae</taxon>
        <taxon>Ooceraea</taxon>
    </lineage>
</organism>
<gene>
    <name evidence="2" type="ORF">DMN91_007006</name>
</gene>
<proteinExistence type="predicted"/>
<evidence type="ECO:0000259" key="1">
    <source>
        <dbReference type="Pfam" id="PF14970"/>
    </source>
</evidence>
<reference evidence="2" key="1">
    <citation type="journal article" date="2018" name="Genome Res.">
        <title>The genomic architecture and molecular evolution of ant odorant receptors.</title>
        <authorList>
            <person name="McKenzie S.K."/>
            <person name="Kronauer D.J.C."/>
        </authorList>
    </citation>
    <scope>NUCLEOTIDE SEQUENCE [LARGE SCALE GENOMIC DNA]</scope>
    <source>
        <strain evidence="2">Clonal line C1</strain>
    </source>
</reference>
<name>A0A3L8DJ79_OOCBI</name>
<dbReference type="Pfam" id="PF14970">
    <property type="entry name" value="TEDC1"/>
    <property type="match status" value="1"/>
</dbReference>
<feature type="domain" description="Tubulin epsilon and delta complex protein 1" evidence="1">
    <location>
        <begin position="82"/>
        <end position="261"/>
    </location>
</feature>
<dbReference type="OrthoDB" id="9906141at2759"/>